<organism evidence="6 7">
    <name type="scientific">Shewanella salipaludis</name>
    <dbReference type="NCBI Taxonomy" id="2723052"/>
    <lineage>
        <taxon>Bacteria</taxon>
        <taxon>Pseudomonadati</taxon>
        <taxon>Pseudomonadota</taxon>
        <taxon>Gammaproteobacteria</taxon>
        <taxon>Alteromonadales</taxon>
        <taxon>Shewanellaceae</taxon>
        <taxon>Shewanella</taxon>
    </lineage>
</organism>
<evidence type="ECO:0000256" key="2">
    <source>
        <dbReference type="ARBA" id="ARBA00012528"/>
    </source>
</evidence>
<dbReference type="EMBL" id="JAAXYH010000021">
    <property type="protein sequence ID" value="NMH67034.1"/>
    <property type="molecule type" value="Genomic_DNA"/>
</dbReference>
<dbReference type="PANTHER" id="PTHR45138:SF9">
    <property type="entry name" value="DIGUANYLATE CYCLASE DGCM-RELATED"/>
    <property type="match status" value="1"/>
</dbReference>
<dbReference type="Gene3D" id="3.30.70.270">
    <property type="match status" value="1"/>
</dbReference>
<dbReference type="RefSeq" id="WP_169565814.1">
    <property type="nucleotide sequence ID" value="NZ_JAAXYH010000021.1"/>
</dbReference>
<feature type="transmembrane region" description="Helical" evidence="4">
    <location>
        <begin position="118"/>
        <end position="138"/>
    </location>
</feature>
<feature type="transmembrane region" description="Helical" evidence="4">
    <location>
        <begin position="68"/>
        <end position="87"/>
    </location>
</feature>
<name>A0A972G4F0_9GAMM</name>
<evidence type="ECO:0000256" key="4">
    <source>
        <dbReference type="SAM" id="Phobius"/>
    </source>
</evidence>
<dbReference type="EC" id="2.7.7.65" evidence="2"/>
<comment type="catalytic activity">
    <reaction evidence="3">
        <text>2 GTP = 3',3'-c-di-GMP + 2 diphosphate</text>
        <dbReference type="Rhea" id="RHEA:24898"/>
        <dbReference type="ChEBI" id="CHEBI:33019"/>
        <dbReference type="ChEBI" id="CHEBI:37565"/>
        <dbReference type="ChEBI" id="CHEBI:58805"/>
        <dbReference type="EC" id="2.7.7.65"/>
    </reaction>
</comment>
<feature type="transmembrane region" description="Helical" evidence="4">
    <location>
        <begin position="176"/>
        <end position="198"/>
    </location>
</feature>
<dbReference type="GO" id="GO:0005886">
    <property type="term" value="C:plasma membrane"/>
    <property type="evidence" value="ECO:0007669"/>
    <property type="project" value="TreeGrafter"/>
</dbReference>
<dbReference type="SMART" id="SM00267">
    <property type="entry name" value="GGDEF"/>
    <property type="match status" value="1"/>
</dbReference>
<keyword evidence="4" id="KW-0472">Membrane</keyword>
<proteinExistence type="predicted"/>
<keyword evidence="4" id="KW-1133">Transmembrane helix</keyword>
<feature type="transmembrane region" description="Helical" evidence="4">
    <location>
        <begin position="145"/>
        <end position="164"/>
    </location>
</feature>
<dbReference type="GO" id="GO:0052621">
    <property type="term" value="F:diguanylate cyclase activity"/>
    <property type="evidence" value="ECO:0007669"/>
    <property type="project" value="UniProtKB-EC"/>
</dbReference>
<dbReference type="GO" id="GO:1902201">
    <property type="term" value="P:negative regulation of bacterial-type flagellum-dependent cell motility"/>
    <property type="evidence" value="ECO:0007669"/>
    <property type="project" value="TreeGrafter"/>
</dbReference>
<evidence type="ECO:0000256" key="1">
    <source>
        <dbReference type="ARBA" id="ARBA00001946"/>
    </source>
</evidence>
<comment type="cofactor">
    <cofactor evidence="1">
        <name>Mg(2+)</name>
        <dbReference type="ChEBI" id="CHEBI:18420"/>
    </cofactor>
</comment>
<dbReference type="Proteomes" id="UP000737113">
    <property type="component" value="Unassembled WGS sequence"/>
</dbReference>
<evidence type="ECO:0000313" key="7">
    <source>
        <dbReference type="Proteomes" id="UP000737113"/>
    </source>
</evidence>
<feature type="transmembrane region" description="Helical" evidence="4">
    <location>
        <begin position="7"/>
        <end position="27"/>
    </location>
</feature>
<keyword evidence="7" id="KW-1185">Reference proteome</keyword>
<feature type="domain" description="GGDEF" evidence="5">
    <location>
        <begin position="311"/>
        <end position="444"/>
    </location>
</feature>
<dbReference type="InterPro" id="IPR000160">
    <property type="entry name" value="GGDEF_dom"/>
</dbReference>
<dbReference type="SUPFAM" id="SSF55073">
    <property type="entry name" value="Nucleotide cyclase"/>
    <property type="match status" value="1"/>
</dbReference>
<feature type="transmembrane region" description="Helical" evidence="4">
    <location>
        <begin position="210"/>
        <end position="230"/>
    </location>
</feature>
<reference evidence="6" key="1">
    <citation type="submission" date="2020-04" db="EMBL/GenBank/DDBJ databases">
        <title>Description of Shewanella salipaludis sp. nov., isolated from a salt marsh.</title>
        <authorList>
            <person name="Park S."/>
            <person name="Yoon J.-H."/>
        </authorList>
    </citation>
    <scope>NUCLEOTIDE SEQUENCE</scope>
    <source>
        <strain evidence="6">SHSM-M6</strain>
    </source>
</reference>
<dbReference type="FunFam" id="3.30.70.270:FF:000001">
    <property type="entry name" value="Diguanylate cyclase domain protein"/>
    <property type="match status" value="1"/>
</dbReference>
<dbReference type="PROSITE" id="PS50887">
    <property type="entry name" value="GGDEF"/>
    <property type="match status" value="1"/>
</dbReference>
<dbReference type="PANTHER" id="PTHR45138">
    <property type="entry name" value="REGULATORY COMPONENTS OF SENSORY TRANSDUCTION SYSTEM"/>
    <property type="match status" value="1"/>
</dbReference>
<dbReference type="InterPro" id="IPR050469">
    <property type="entry name" value="Diguanylate_Cyclase"/>
</dbReference>
<gene>
    <name evidence="6" type="ORF">HC757_17900</name>
</gene>
<evidence type="ECO:0000313" key="6">
    <source>
        <dbReference type="EMBL" id="NMH67034.1"/>
    </source>
</evidence>
<dbReference type="Pfam" id="PF00990">
    <property type="entry name" value="GGDEF"/>
    <property type="match status" value="1"/>
</dbReference>
<feature type="transmembrane region" description="Helical" evidence="4">
    <location>
        <begin position="33"/>
        <end position="56"/>
    </location>
</feature>
<accession>A0A972G4F0</accession>
<protein>
    <recommendedName>
        <fullName evidence="2">diguanylate cyclase</fullName>
        <ecNumber evidence="2">2.7.7.65</ecNumber>
    </recommendedName>
</protein>
<evidence type="ECO:0000259" key="5">
    <source>
        <dbReference type="PROSITE" id="PS50887"/>
    </source>
</evidence>
<dbReference type="NCBIfam" id="TIGR00254">
    <property type="entry name" value="GGDEF"/>
    <property type="match status" value="1"/>
</dbReference>
<dbReference type="InterPro" id="IPR029787">
    <property type="entry name" value="Nucleotide_cyclase"/>
</dbReference>
<keyword evidence="4" id="KW-0812">Transmembrane</keyword>
<comment type="caution">
    <text evidence="6">The sequence shown here is derived from an EMBL/GenBank/DDBJ whole genome shotgun (WGS) entry which is preliminary data.</text>
</comment>
<evidence type="ECO:0000256" key="3">
    <source>
        <dbReference type="ARBA" id="ARBA00034247"/>
    </source>
</evidence>
<dbReference type="GO" id="GO:0043709">
    <property type="term" value="P:cell adhesion involved in single-species biofilm formation"/>
    <property type="evidence" value="ECO:0007669"/>
    <property type="project" value="TreeGrafter"/>
</dbReference>
<sequence>MKFAQALIRPLSAVCILFGLTVIAGYFGSVEALYRPVTGGPATNPLTAICMIFIGFSLRASRGKGRELWLQRALVSLVIIITSLRFFDMLLDSDVLALFTPFQQQVALDLQLGKSNHMGVNSAIMFFCIALSLLLYGFQRVTASQFIAFIALAIPTISFTGYAYGIDQFYGQMSMLTASTGFALAVAALLMTANSGAVKAILSPYIGGKIARLQTMAGYAVPTLLGYLLIKSLNSNEGDLFGIFVVTICWFIILMVSMSAIFQEKIDHERRRGEFLLTQAAMNDQLTGLANRRKFIEFGQEELKRLQSTKSLLWLLLLDVDHFKKINDTSGHAMGDKILVALGKTLHNSVRTVDLVSRIGGEEFALVLVDTSRQGAERIAEDIRASIARLSVAGWTDIHGPITVSIGCAANDGSHTLESSLNLADEALYQAKQNGRNRVCFADANKGQ</sequence>
<dbReference type="InterPro" id="IPR043128">
    <property type="entry name" value="Rev_trsase/Diguanyl_cyclase"/>
</dbReference>
<dbReference type="AlphaFoldDB" id="A0A972G4F0"/>
<feature type="transmembrane region" description="Helical" evidence="4">
    <location>
        <begin position="242"/>
        <end position="262"/>
    </location>
</feature>
<dbReference type="CDD" id="cd01949">
    <property type="entry name" value="GGDEF"/>
    <property type="match status" value="1"/>
</dbReference>